<dbReference type="Gene3D" id="1.10.10.10">
    <property type="entry name" value="Winged helix-like DNA-binding domain superfamily/Winged helix DNA-binding domain"/>
    <property type="match status" value="1"/>
</dbReference>
<sequence length="214" mass="23116">MRASDRAYAVLKDDILQWRLAPGTVLGETEQSERLGISRTPLREAITRLAAEGLIDTQRGRAGVVTDVSADNLAGLFELREALETQAARLAARRRETATFERLRDDFLAAPAGLEQGSAAYYDLVARLDAAIDTAVANPFLLASLAGLRNHLARVRRLAQDNPTRLAESVSEHLLIVQAILDRDEMLAAQATAVHLRKSLANLLDAAGPTGATV</sequence>
<accession>A0A3L6ZTW3</accession>
<evidence type="ECO:0000256" key="1">
    <source>
        <dbReference type="ARBA" id="ARBA00023015"/>
    </source>
</evidence>
<dbReference type="GO" id="GO:0003700">
    <property type="term" value="F:DNA-binding transcription factor activity"/>
    <property type="evidence" value="ECO:0007669"/>
    <property type="project" value="InterPro"/>
</dbReference>
<evidence type="ECO:0000256" key="3">
    <source>
        <dbReference type="ARBA" id="ARBA00023163"/>
    </source>
</evidence>
<dbReference type="PRINTS" id="PR00035">
    <property type="entry name" value="HTHGNTR"/>
</dbReference>
<dbReference type="OrthoDB" id="8680240at2"/>
<dbReference type="SUPFAM" id="SSF48008">
    <property type="entry name" value="GntR ligand-binding domain-like"/>
    <property type="match status" value="1"/>
</dbReference>
<evidence type="ECO:0000313" key="6">
    <source>
        <dbReference type="Proteomes" id="UP000270299"/>
    </source>
</evidence>
<evidence type="ECO:0000256" key="2">
    <source>
        <dbReference type="ARBA" id="ARBA00023125"/>
    </source>
</evidence>
<dbReference type="PANTHER" id="PTHR43537:SF49">
    <property type="entry name" value="TRANSCRIPTIONAL REGULATORY PROTEIN"/>
    <property type="match status" value="1"/>
</dbReference>
<evidence type="ECO:0000259" key="4">
    <source>
        <dbReference type="PROSITE" id="PS50949"/>
    </source>
</evidence>
<evidence type="ECO:0000313" key="5">
    <source>
        <dbReference type="EMBL" id="RLP71416.1"/>
    </source>
</evidence>
<dbReference type="PANTHER" id="PTHR43537">
    <property type="entry name" value="TRANSCRIPTIONAL REGULATOR, GNTR FAMILY"/>
    <property type="match status" value="1"/>
</dbReference>
<dbReference type="CDD" id="cd07377">
    <property type="entry name" value="WHTH_GntR"/>
    <property type="match status" value="1"/>
</dbReference>
<organism evidence="5 6">
    <name type="scientific">Mycetocola manganoxydans</name>
    <dbReference type="NCBI Taxonomy" id="699879"/>
    <lineage>
        <taxon>Bacteria</taxon>
        <taxon>Bacillati</taxon>
        <taxon>Actinomycetota</taxon>
        <taxon>Actinomycetes</taxon>
        <taxon>Micrococcales</taxon>
        <taxon>Microbacteriaceae</taxon>
        <taxon>Mycetocola</taxon>
    </lineage>
</organism>
<dbReference type="InterPro" id="IPR036390">
    <property type="entry name" value="WH_DNA-bd_sf"/>
</dbReference>
<name>A0A3L6ZTW3_9MICO</name>
<dbReference type="SMART" id="SM00345">
    <property type="entry name" value="HTH_GNTR"/>
    <property type="match status" value="1"/>
</dbReference>
<dbReference type="InterPro" id="IPR008920">
    <property type="entry name" value="TF_FadR/GntR_C"/>
</dbReference>
<dbReference type="Proteomes" id="UP000270299">
    <property type="component" value="Unassembled WGS sequence"/>
</dbReference>
<dbReference type="SUPFAM" id="SSF46785">
    <property type="entry name" value="Winged helix' DNA-binding domain"/>
    <property type="match status" value="1"/>
</dbReference>
<dbReference type="InterPro" id="IPR036388">
    <property type="entry name" value="WH-like_DNA-bd_sf"/>
</dbReference>
<keyword evidence="6" id="KW-1185">Reference proteome</keyword>
<reference evidence="5 6" key="1">
    <citation type="submission" date="2018-10" db="EMBL/GenBank/DDBJ databases">
        <authorList>
            <person name="Li J."/>
        </authorList>
    </citation>
    <scope>NUCLEOTIDE SEQUENCE [LARGE SCALE GENOMIC DNA]</scope>
    <source>
        <strain evidence="5 6">CCTCC AB209002</strain>
    </source>
</reference>
<dbReference type="Pfam" id="PF07729">
    <property type="entry name" value="FCD"/>
    <property type="match status" value="1"/>
</dbReference>
<dbReference type="EMBL" id="RCUV01000008">
    <property type="protein sequence ID" value="RLP71416.1"/>
    <property type="molecule type" value="Genomic_DNA"/>
</dbReference>
<keyword evidence="1" id="KW-0805">Transcription regulation</keyword>
<comment type="caution">
    <text evidence="5">The sequence shown here is derived from an EMBL/GenBank/DDBJ whole genome shotgun (WGS) entry which is preliminary data.</text>
</comment>
<proteinExistence type="predicted"/>
<dbReference type="Gene3D" id="1.20.120.530">
    <property type="entry name" value="GntR ligand-binding domain-like"/>
    <property type="match status" value="1"/>
</dbReference>
<dbReference type="RefSeq" id="WP_121672932.1">
    <property type="nucleotide sequence ID" value="NZ_BMXM01000004.1"/>
</dbReference>
<dbReference type="GO" id="GO:0003677">
    <property type="term" value="F:DNA binding"/>
    <property type="evidence" value="ECO:0007669"/>
    <property type="project" value="UniProtKB-KW"/>
</dbReference>
<gene>
    <name evidence="5" type="ORF">D9V29_08725</name>
</gene>
<keyword evidence="3" id="KW-0804">Transcription</keyword>
<dbReference type="Pfam" id="PF00392">
    <property type="entry name" value="GntR"/>
    <property type="match status" value="1"/>
</dbReference>
<dbReference type="AlphaFoldDB" id="A0A3L6ZTW3"/>
<feature type="domain" description="HTH gntR-type" evidence="4">
    <location>
        <begin position="1"/>
        <end position="68"/>
    </location>
</feature>
<keyword evidence="2" id="KW-0238">DNA-binding</keyword>
<dbReference type="PROSITE" id="PS50949">
    <property type="entry name" value="HTH_GNTR"/>
    <property type="match status" value="1"/>
</dbReference>
<dbReference type="SMART" id="SM00895">
    <property type="entry name" value="FCD"/>
    <property type="match status" value="1"/>
</dbReference>
<dbReference type="InterPro" id="IPR000524">
    <property type="entry name" value="Tscrpt_reg_HTH_GntR"/>
</dbReference>
<dbReference type="InterPro" id="IPR011711">
    <property type="entry name" value="GntR_C"/>
</dbReference>
<protein>
    <submittedName>
        <fullName evidence="5">GntR family transcriptional regulator</fullName>
    </submittedName>
</protein>